<keyword evidence="1" id="KW-0732">Signal</keyword>
<evidence type="ECO:0000256" key="1">
    <source>
        <dbReference type="SAM" id="SignalP"/>
    </source>
</evidence>
<evidence type="ECO:0000313" key="2">
    <source>
        <dbReference type="EMBL" id="ODG94001.1"/>
    </source>
</evidence>
<feature type="signal peptide" evidence="1">
    <location>
        <begin position="1"/>
        <end position="22"/>
    </location>
</feature>
<reference evidence="2 3" key="1">
    <citation type="submission" date="2016-07" db="EMBL/GenBank/DDBJ databases">
        <authorList>
            <person name="Townsley L."/>
            <person name="Shank E.A."/>
        </authorList>
    </citation>
    <scope>NUCLEOTIDE SEQUENCE [LARGE SCALE GENOMIC DNA]</scope>
    <source>
        <strain evidence="2 3">CH01</strain>
    </source>
</reference>
<accession>A0ABX2ZXT5</accession>
<evidence type="ECO:0000313" key="3">
    <source>
        <dbReference type="Proteomes" id="UP000094580"/>
    </source>
</evidence>
<sequence>MNKICITTILSTFIFFSSSHLALAEKLNEVSATLTVQVSPAADPSGESGQPIKGARIIVINSLGKVLGTELTDSKGIAKINVTVMKDPRFSKKQMGEVTVIAVANGYNEQIDFSVPINEFNDHMAKDSVSLLIVDPKRRNEPQFTNGSYHRLTVFEMLDDYAKQIGLSKQNITMDAGVEPPWGPNLKK</sequence>
<proteinExistence type="predicted"/>
<organism evidence="2 3">
    <name type="scientific">Gottfriedia luciferensis</name>
    <dbReference type="NCBI Taxonomy" id="178774"/>
    <lineage>
        <taxon>Bacteria</taxon>
        <taxon>Bacillati</taxon>
        <taxon>Bacillota</taxon>
        <taxon>Bacilli</taxon>
        <taxon>Bacillales</taxon>
        <taxon>Bacillaceae</taxon>
        <taxon>Gottfriedia</taxon>
    </lineage>
</organism>
<evidence type="ECO:0008006" key="4">
    <source>
        <dbReference type="Google" id="ProtNLM"/>
    </source>
</evidence>
<gene>
    <name evidence="2" type="ORF">BED47_02185</name>
</gene>
<dbReference type="EMBL" id="MDKC01000001">
    <property type="protein sequence ID" value="ODG94001.1"/>
    <property type="molecule type" value="Genomic_DNA"/>
</dbReference>
<dbReference type="Proteomes" id="UP000094580">
    <property type="component" value="Unassembled WGS sequence"/>
</dbReference>
<name>A0ABX2ZXT5_9BACI</name>
<keyword evidence="3" id="KW-1185">Reference proteome</keyword>
<dbReference type="RefSeq" id="WP_069032178.1">
    <property type="nucleotide sequence ID" value="NZ_MDKC01000001.1"/>
</dbReference>
<feature type="chain" id="PRO_5045500844" description="Carboxypeptidase regulatory-like domain-containing protein" evidence="1">
    <location>
        <begin position="23"/>
        <end position="188"/>
    </location>
</feature>
<comment type="caution">
    <text evidence="2">The sequence shown here is derived from an EMBL/GenBank/DDBJ whole genome shotgun (WGS) entry which is preliminary data.</text>
</comment>
<protein>
    <recommendedName>
        <fullName evidence="4">Carboxypeptidase regulatory-like domain-containing protein</fullName>
    </recommendedName>
</protein>